<dbReference type="OrthoDB" id="4419126at2"/>
<keyword evidence="2" id="KW-1185">Reference proteome</keyword>
<sequence>MKYTWLNGLGELLADAVGVPGGLALEFEGSFLEIGDVGEESVTFSSEKGITILADLDGDGVVDRISMHSFSGTYEVWATQMPENDWGLAQNDINERSETWGLVPESTPEKGQSNGNFTHNKSLWMRVDRG</sequence>
<dbReference type="KEGG" id="ccn:H924_12035"/>
<protein>
    <submittedName>
        <fullName evidence="1">Uncharacterized protein</fullName>
    </submittedName>
</protein>
<dbReference type="STRING" id="1121353.H924_12035"/>
<dbReference type="Proteomes" id="UP000011760">
    <property type="component" value="Chromosome"/>
</dbReference>
<evidence type="ECO:0000313" key="1">
    <source>
        <dbReference type="EMBL" id="AGG67830.1"/>
    </source>
</evidence>
<proteinExistence type="predicted"/>
<dbReference type="EMBL" id="CP004354">
    <property type="protein sequence ID" value="AGG67830.1"/>
    <property type="molecule type" value="Genomic_DNA"/>
</dbReference>
<evidence type="ECO:0000313" key="2">
    <source>
        <dbReference type="Proteomes" id="UP000011760"/>
    </source>
</evidence>
<dbReference type="AlphaFoldDB" id="M1UHG5"/>
<reference evidence="1 2" key="1">
    <citation type="submission" date="2013-02" db="EMBL/GenBank/DDBJ databases">
        <title>The complete genome sequence of Corynebacterium callunae DSM 20147.</title>
        <authorList>
            <person name="Ruckert C."/>
            <person name="Albersmeier A."/>
            <person name="Kalinowski J."/>
        </authorList>
    </citation>
    <scope>NUCLEOTIDE SEQUENCE [LARGE SCALE GENOMIC DNA]</scope>
    <source>
        <strain evidence="1 2">DSM 20147</strain>
    </source>
</reference>
<name>M1UHG5_9CORY</name>
<gene>
    <name evidence="1" type="ORF">H924_12035</name>
</gene>
<dbReference type="HOGENOM" id="CLU_141507_0_0_11"/>
<accession>M1UHG5</accession>
<organism evidence="1 2">
    <name type="scientific">Corynebacterium callunae DSM 20147</name>
    <dbReference type="NCBI Taxonomy" id="1121353"/>
    <lineage>
        <taxon>Bacteria</taxon>
        <taxon>Bacillati</taxon>
        <taxon>Actinomycetota</taxon>
        <taxon>Actinomycetes</taxon>
        <taxon>Mycobacteriales</taxon>
        <taxon>Corynebacteriaceae</taxon>
        <taxon>Corynebacterium</taxon>
    </lineage>
</organism>
<dbReference type="RefSeq" id="WP_015652256.1">
    <property type="nucleotide sequence ID" value="NC_020506.1"/>
</dbReference>